<organism evidence="3 4">
    <name type="scientific">Anaeromicropila populeti</name>
    <dbReference type="NCBI Taxonomy" id="37658"/>
    <lineage>
        <taxon>Bacteria</taxon>
        <taxon>Bacillati</taxon>
        <taxon>Bacillota</taxon>
        <taxon>Clostridia</taxon>
        <taxon>Lachnospirales</taxon>
        <taxon>Lachnospiraceae</taxon>
        <taxon>Anaeromicropila</taxon>
    </lineage>
</organism>
<dbReference type="InterPro" id="IPR051922">
    <property type="entry name" value="Bact_Sporulation_Assoc"/>
</dbReference>
<proteinExistence type="predicted"/>
<evidence type="ECO:0000313" key="4">
    <source>
        <dbReference type="Proteomes" id="UP000199659"/>
    </source>
</evidence>
<dbReference type="InterPro" id="IPR013693">
    <property type="entry name" value="SpoIID/LytB_N"/>
</dbReference>
<evidence type="ECO:0000313" key="3">
    <source>
        <dbReference type="EMBL" id="SFR57068.1"/>
    </source>
</evidence>
<keyword evidence="1" id="KW-0732">Signal</keyword>
<dbReference type="EMBL" id="FOYZ01000001">
    <property type="protein sequence ID" value="SFR57068.1"/>
    <property type="molecule type" value="Genomic_DNA"/>
</dbReference>
<reference evidence="3 4" key="1">
    <citation type="submission" date="2016-10" db="EMBL/GenBank/DDBJ databases">
        <authorList>
            <person name="de Groot N.N."/>
        </authorList>
    </citation>
    <scope>NUCLEOTIDE SEQUENCE [LARGE SCALE GENOMIC DNA]</scope>
    <source>
        <strain evidence="3 4">743A</strain>
    </source>
</reference>
<dbReference type="STRING" id="37658.SAMN05661086_00197"/>
<dbReference type="GO" id="GO:0030435">
    <property type="term" value="P:sporulation resulting in formation of a cellular spore"/>
    <property type="evidence" value="ECO:0007669"/>
    <property type="project" value="InterPro"/>
</dbReference>
<dbReference type="PANTHER" id="PTHR30032">
    <property type="entry name" value="N-ACETYLMURAMOYL-L-ALANINE AMIDASE-RELATED"/>
    <property type="match status" value="1"/>
</dbReference>
<dbReference type="AlphaFoldDB" id="A0A1I6HRS9"/>
<dbReference type="Pfam" id="PF08486">
    <property type="entry name" value="SpoIID"/>
    <property type="match status" value="1"/>
</dbReference>
<dbReference type="NCBIfam" id="TIGR02669">
    <property type="entry name" value="SpoIID_LytB"/>
    <property type="match status" value="1"/>
</dbReference>
<feature type="chain" id="PRO_5011578860" evidence="1">
    <location>
        <begin position="25"/>
        <end position="617"/>
    </location>
</feature>
<feature type="signal peptide" evidence="1">
    <location>
        <begin position="1"/>
        <end position="24"/>
    </location>
</feature>
<evidence type="ECO:0000259" key="2">
    <source>
        <dbReference type="Pfam" id="PF08486"/>
    </source>
</evidence>
<protein>
    <submittedName>
        <fullName evidence="3">Stage II sporulation protein D</fullName>
    </submittedName>
</protein>
<dbReference type="InterPro" id="IPR013486">
    <property type="entry name" value="SpoIID/LytB"/>
</dbReference>
<dbReference type="RefSeq" id="WP_092558827.1">
    <property type="nucleotide sequence ID" value="NZ_FOYZ01000001.1"/>
</dbReference>
<gene>
    <name evidence="3" type="ORF">SAMN05661086_00197</name>
</gene>
<feature type="domain" description="Sporulation stage II protein D amidase enhancer LytB N-terminal" evidence="2">
    <location>
        <begin position="277"/>
        <end position="368"/>
    </location>
</feature>
<dbReference type="GO" id="GO:0030288">
    <property type="term" value="C:outer membrane-bounded periplasmic space"/>
    <property type="evidence" value="ECO:0007669"/>
    <property type="project" value="TreeGrafter"/>
</dbReference>
<accession>A0A1I6HRS9</accession>
<dbReference type="OrthoDB" id="9794671at2"/>
<evidence type="ECO:0000256" key="1">
    <source>
        <dbReference type="SAM" id="SignalP"/>
    </source>
</evidence>
<name>A0A1I6HRS9_9FIRM</name>
<keyword evidence="4" id="KW-1185">Reference proteome</keyword>
<sequence length="617" mass="69379">MKKKRKVFFLLFSLLILTGIYARAVFTNLESTGPDEVTESPESPKEPEETVLYNAWILTGRDQEVKVFYKGSEYTYSATKMISKEIKETIGDVYLKDGKVEEIQLKPEVIEGRVLTTKSDYIEVETKEDTKKLPLSEQFVIYKMGKELTMENANAILVGYSNTRFIVAGGQVCAALIEGDVVAKNIRVLISTTDYEGPLHDSVTITSTSKFKIIMGEKEKTYAAKKKIVLDKDSPLLKEGRIKIMSSEENGKIKISSIKRADGAPSYRGILEVSVEEGKLVVVNELSLEEYLYSVIPSEMPASYGLEALKVQAVCARTYAYNQLMENRYGEYGAHVDDSVSSQVYNNIFESDVCTQAVKETYGQVMTYEGEIIATYYFSTSCGYTASAQEVWLNTVEVPYLQGTLQCEKEESDTESADLSNEETFHDFLENENLETYDAEFPWYRWKTTVSGKELTDAIDKNLQARYEVNPSLILKKDKSGKFVSAFIQSIGMLEEIEIANRTKSGLVNEVILQGSEATIKVLSEYNIRLLLAPLNSKITRKDNSIIDGMKMLPSAFFYVTKKSKNNSTNFTFYGGGYGHGVGMSQNGAKAMVEQGKSYEEVLAHYYHDMEMSNLYL</sequence>
<dbReference type="Proteomes" id="UP000199659">
    <property type="component" value="Unassembled WGS sequence"/>
</dbReference>
<dbReference type="PANTHER" id="PTHR30032:SF4">
    <property type="entry name" value="AMIDASE ENHANCER"/>
    <property type="match status" value="1"/>
</dbReference>